<evidence type="ECO:0000256" key="1">
    <source>
        <dbReference type="ARBA" id="ARBA00022574"/>
    </source>
</evidence>
<comment type="caution">
    <text evidence="5">The sequence shown here is derived from an EMBL/GenBank/DDBJ whole genome shotgun (WGS) entry which is preliminary data.</text>
</comment>
<dbReference type="InterPro" id="IPR015943">
    <property type="entry name" value="WD40/YVTN_repeat-like_dom_sf"/>
</dbReference>
<dbReference type="InterPro" id="IPR040132">
    <property type="entry name" value="Tex1/THOC3"/>
</dbReference>
<evidence type="ECO:0000256" key="4">
    <source>
        <dbReference type="PROSITE-ProRule" id="PRU00221"/>
    </source>
</evidence>
<evidence type="ECO:0000313" key="5">
    <source>
        <dbReference type="EMBL" id="PNH12867.1"/>
    </source>
</evidence>
<proteinExistence type="inferred from homology"/>
<keyword evidence="6" id="KW-1185">Reference proteome</keyword>
<dbReference type="AlphaFoldDB" id="A0A2J8AK20"/>
<evidence type="ECO:0000313" key="6">
    <source>
        <dbReference type="Proteomes" id="UP000236333"/>
    </source>
</evidence>
<keyword evidence="2" id="KW-0677">Repeat</keyword>
<dbReference type="InterPro" id="IPR001680">
    <property type="entry name" value="WD40_rpt"/>
</dbReference>
<dbReference type="Proteomes" id="UP000236333">
    <property type="component" value="Unassembled WGS sequence"/>
</dbReference>
<name>A0A2J8AK20_9CHLO</name>
<organism evidence="5 6">
    <name type="scientific">Tetrabaena socialis</name>
    <dbReference type="NCBI Taxonomy" id="47790"/>
    <lineage>
        <taxon>Eukaryota</taxon>
        <taxon>Viridiplantae</taxon>
        <taxon>Chlorophyta</taxon>
        <taxon>core chlorophytes</taxon>
        <taxon>Chlorophyceae</taxon>
        <taxon>CS clade</taxon>
        <taxon>Chlamydomonadales</taxon>
        <taxon>Tetrabaenaceae</taxon>
        <taxon>Tetrabaena</taxon>
    </lineage>
</organism>
<dbReference type="Gene3D" id="2.130.10.10">
    <property type="entry name" value="YVTN repeat-like/Quinoprotein amine dehydrogenase"/>
    <property type="match status" value="1"/>
</dbReference>
<dbReference type="SMART" id="SM00320">
    <property type="entry name" value="WD40"/>
    <property type="match status" value="4"/>
</dbReference>
<dbReference type="InterPro" id="IPR019775">
    <property type="entry name" value="WD40_repeat_CS"/>
</dbReference>
<accession>A0A2J8AK20</accession>
<protein>
    <submittedName>
        <fullName evidence="5">THO complex subunit 3</fullName>
    </submittedName>
</protein>
<reference evidence="5 6" key="1">
    <citation type="journal article" date="2017" name="Mol. Biol. Evol.">
        <title>The 4-celled Tetrabaena socialis nuclear genome reveals the essential components for genetic control of cell number at the origin of multicellularity in the volvocine lineage.</title>
        <authorList>
            <person name="Featherston J."/>
            <person name="Arakaki Y."/>
            <person name="Hanschen E.R."/>
            <person name="Ferris P.J."/>
            <person name="Michod R.E."/>
            <person name="Olson B.J.S.C."/>
            <person name="Nozaki H."/>
            <person name="Durand P.M."/>
        </authorList>
    </citation>
    <scope>NUCLEOTIDE SEQUENCE [LARGE SCALE GENOMIC DNA]</scope>
    <source>
        <strain evidence="5 6">NIES-571</strain>
    </source>
</reference>
<dbReference type="SUPFAM" id="SSF50978">
    <property type="entry name" value="WD40 repeat-like"/>
    <property type="match status" value="1"/>
</dbReference>
<evidence type="ECO:0000256" key="2">
    <source>
        <dbReference type="ARBA" id="ARBA00022737"/>
    </source>
</evidence>
<dbReference type="PROSITE" id="PS00678">
    <property type="entry name" value="WD_REPEATS_1"/>
    <property type="match status" value="1"/>
</dbReference>
<keyword evidence="1 4" id="KW-0853">WD repeat</keyword>
<dbReference type="GO" id="GO:0000445">
    <property type="term" value="C:THO complex part of transcription export complex"/>
    <property type="evidence" value="ECO:0007669"/>
    <property type="project" value="TreeGrafter"/>
</dbReference>
<dbReference type="EMBL" id="PGGS01000002">
    <property type="protein sequence ID" value="PNH12867.1"/>
    <property type="molecule type" value="Genomic_DNA"/>
</dbReference>
<dbReference type="InterPro" id="IPR036322">
    <property type="entry name" value="WD40_repeat_dom_sf"/>
</dbReference>
<gene>
    <name evidence="5" type="ORF">TSOC_000121</name>
</gene>
<dbReference type="PANTHER" id="PTHR22839">
    <property type="entry name" value="THO COMPLEX SUBUNIT 3 THO3"/>
    <property type="match status" value="1"/>
</dbReference>
<dbReference type="Pfam" id="PF00400">
    <property type="entry name" value="WD40"/>
    <property type="match status" value="2"/>
</dbReference>
<dbReference type="PANTHER" id="PTHR22839:SF0">
    <property type="entry name" value="THO COMPLEX SUBUNIT 3"/>
    <property type="match status" value="1"/>
</dbReference>
<dbReference type="PROSITE" id="PS50294">
    <property type="entry name" value="WD_REPEATS_REGION"/>
    <property type="match status" value="1"/>
</dbReference>
<dbReference type="OrthoDB" id="340259at2759"/>
<feature type="repeat" description="WD" evidence="4">
    <location>
        <begin position="79"/>
        <end position="120"/>
    </location>
</feature>
<dbReference type="PROSITE" id="PS50082">
    <property type="entry name" value="WD_REPEATS_2"/>
    <property type="match status" value="1"/>
</dbReference>
<evidence type="ECO:0000256" key="3">
    <source>
        <dbReference type="ARBA" id="ARBA00046343"/>
    </source>
</evidence>
<dbReference type="GO" id="GO:0006406">
    <property type="term" value="P:mRNA export from nucleus"/>
    <property type="evidence" value="ECO:0007669"/>
    <property type="project" value="InterPro"/>
</dbReference>
<sequence>MADYGRDRGAAAPDRERVVLADVRNPAFEGYGLRDLSGHRKKLSEVKWGPTQAHLTMALDDGSVRIAALNKLDAPIWRLSSHASHTTCLAYSKNYKFLASGGSDALISLWDMEELICLRTYSRPDQSVRTLSFSHDAAWLAYCSEDGAGTIDVVSTQTGDLASTLSLKSYCECVAWCPAAPVLAFAGDEAKEGYGAVSIWAPPKPAS</sequence>
<comment type="similarity">
    <text evidence="3">Belongs to the THOC3 family.</text>
</comment>